<reference evidence="1 2" key="1">
    <citation type="submission" date="2018-06" db="EMBL/GenBank/DDBJ databases">
        <authorList>
            <consortium name="Pathogen Informatics"/>
            <person name="Doyle S."/>
        </authorList>
    </citation>
    <scope>NUCLEOTIDE SEQUENCE [LARGE SCALE GENOMIC DNA]</scope>
    <source>
        <strain evidence="1 2">NCTC11112</strain>
    </source>
</reference>
<dbReference type="Proteomes" id="UP000254817">
    <property type="component" value="Unassembled WGS sequence"/>
</dbReference>
<evidence type="ECO:0000313" key="1">
    <source>
        <dbReference type="EMBL" id="STG50162.1"/>
    </source>
</evidence>
<proteinExistence type="predicted"/>
<gene>
    <name evidence="1" type="primary">glcF_1</name>
    <name evidence="1" type="ORF">NCTC11112_00562</name>
</gene>
<dbReference type="EMBL" id="UGAW01000001">
    <property type="protein sequence ID" value="STG50162.1"/>
    <property type="molecule type" value="Genomic_DNA"/>
</dbReference>
<sequence>MNALESGKPEMIVTANIGCQTHLASAGRTSVRHWIEIVEQALDKE</sequence>
<dbReference type="AlphaFoldDB" id="A0A376MI90"/>
<evidence type="ECO:0000313" key="2">
    <source>
        <dbReference type="Proteomes" id="UP000254817"/>
    </source>
</evidence>
<accession>A0A376MI90</accession>
<name>A0A376MI90_ECOLX</name>
<protein>
    <submittedName>
        <fullName evidence="1">Glycolate oxidase iron-sulfur subunit</fullName>
    </submittedName>
</protein>
<organism evidence="1 2">
    <name type="scientific">Escherichia coli</name>
    <dbReference type="NCBI Taxonomy" id="562"/>
    <lineage>
        <taxon>Bacteria</taxon>
        <taxon>Pseudomonadati</taxon>
        <taxon>Pseudomonadota</taxon>
        <taxon>Gammaproteobacteria</taxon>
        <taxon>Enterobacterales</taxon>
        <taxon>Enterobacteriaceae</taxon>
        <taxon>Escherichia</taxon>
    </lineage>
</organism>